<comment type="caution">
    <text evidence="7">The sequence shown here is derived from an EMBL/GenBank/DDBJ whole genome shotgun (WGS) entry which is preliminary data.</text>
</comment>
<evidence type="ECO:0000256" key="5">
    <source>
        <dbReference type="ARBA" id="ARBA00023049"/>
    </source>
</evidence>
<dbReference type="GO" id="GO:0046872">
    <property type="term" value="F:metal ion binding"/>
    <property type="evidence" value="ECO:0007669"/>
    <property type="project" value="UniProtKB-KW"/>
</dbReference>
<evidence type="ECO:0000313" key="8">
    <source>
        <dbReference type="Proteomes" id="UP000234845"/>
    </source>
</evidence>
<name>A0A2N5Y4K6_9GAMM</name>
<dbReference type="AlphaFoldDB" id="A0A2N5Y4K6"/>
<sequence>MTTTAPTRSRRAANRVLALDIKQLTATEQERLVDLALSVLQERHRPGEALHSPQQTRNYLRLRLAGFTAEAFGCVFLDNAHRVLAVKELFQGTIDGAAVYPRIVVQQALTLNAAATLFYHNHPSGVAEPSQADRRITERLQAALALIEVRVLDHIVVTQGDTTSFAELGLL</sequence>
<gene>
    <name evidence="7" type="ORF">CWI75_07930</name>
</gene>
<dbReference type="GO" id="GO:0008237">
    <property type="term" value="F:metallopeptidase activity"/>
    <property type="evidence" value="ECO:0007669"/>
    <property type="project" value="UniProtKB-KW"/>
</dbReference>
<proteinExistence type="predicted"/>
<protein>
    <submittedName>
        <fullName evidence="7">DNA repair protein RadC</fullName>
    </submittedName>
</protein>
<dbReference type="PANTHER" id="PTHR30471">
    <property type="entry name" value="DNA REPAIR PROTEIN RADC"/>
    <property type="match status" value="1"/>
</dbReference>
<dbReference type="OrthoDB" id="9804482at2"/>
<keyword evidence="3" id="KW-0378">Hydrolase</keyword>
<dbReference type="CDD" id="cd08071">
    <property type="entry name" value="MPN_DUF2466"/>
    <property type="match status" value="1"/>
</dbReference>
<reference evidence="8" key="1">
    <citation type="submission" date="2017-11" db="EMBL/GenBank/DDBJ databases">
        <title>The draft genome sequence of Chromatocurvus sp. F02.</title>
        <authorList>
            <person name="Du Z.-J."/>
            <person name="Chang Y.-Q."/>
        </authorList>
    </citation>
    <scope>NUCLEOTIDE SEQUENCE [LARGE SCALE GENOMIC DNA]</scope>
    <source>
        <strain evidence="8">F02</strain>
    </source>
</reference>
<keyword evidence="4" id="KW-0862">Zinc</keyword>
<dbReference type="GO" id="GO:0006508">
    <property type="term" value="P:proteolysis"/>
    <property type="evidence" value="ECO:0007669"/>
    <property type="project" value="UniProtKB-KW"/>
</dbReference>
<keyword evidence="2" id="KW-0479">Metal-binding</keyword>
<keyword evidence="8" id="KW-1185">Reference proteome</keyword>
<evidence type="ECO:0000256" key="3">
    <source>
        <dbReference type="ARBA" id="ARBA00022801"/>
    </source>
</evidence>
<dbReference type="NCBIfam" id="TIGR00608">
    <property type="entry name" value="radc"/>
    <property type="match status" value="1"/>
</dbReference>
<evidence type="ECO:0000256" key="4">
    <source>
        <dbReference type="ARBA" id="ARBA00022833"/>
    </source>
</evidence>
<evidence type="ECO:0000256" key="2">
    <source>
        <dbReference type="ARBA" id="ARBA00022723"/>
    </source>
</evidence>
<dbReference type="SUPFAM" id="SSF102712">
    <property type="entry name" value="JAB1/MPN domain"/>
    <property type="match status" value="1"/>
</dbReference>
<dbReference type="PANTHER" id="PTHR30471:SF3">
    <property type="entry name" value="UPF0758 PROTEIN YEES-RELATED"/>
    <property type="match status" value="1"/>
</dbReference>
<dbReference type="InterPro" id="IPR037518">
    <property type="entry name" value="MPN"/>
</dbReference>
<dbReference type="InterPro" id="IPR001405">
    <property type="entry name" value="UPF0758"/>
</dbReference>
<evidence type="ECO:0000313" key="7">
    <source>
        <dbReference type="EMBL" id="PLW83319.1"/>
    </source>
</evidence>
<dbReference type="EMBL" id="PKLZ01000003">
    <property type="protein sequence ID" value="PLW83319.1"/>
    <property type="molecule type" value="Genomic_DNA"/>
</dbReference>
<dbReference type="InterPro" id="IPR020891">
    <property type="entry name" value="UPF0758_CS"/>
</dbReference>
<keyword evidence="1" id="KW-0645">Protease</keyword>
<dbReference type="RefSeq" id="WP_101520919.1">
    <property type="nucleotide sequence ID" value="NZ_PKLZ01000003.1"/>
</dbReference>
<keyword evidence="5" id="KW-0482">Metalloprotease</keyword>
<accession>A0A2N5Y4K6</accession>
<feature type="domain" description="MPN" evidence="6">
    <location>
        <begin position="49"/>
        <end position="171"/>
    </location>
</feature>
<organism evidence="7 8">
    <name type="scientific">Kineobactrum sediminis</name>
    <dbReference type="NCBI Taxonomy" id="1905677"/>
    <lineage>
        <taxon>Bacteria</taxon>
        <taxon>Pseudomonadati</taxon>
        <taxon>Pseudomonadota</taxon>
        <taxon>Gammaproteobacteria</taxon>
        <taxon>Cellvibrionales</taxon>
        <taxon>Halieaceae</taxon>
        <taxon>Kineobactrum</taxon>
    </lineage>
</organism>
<dbReference type="Proteomes" id="UP000234845">
    <property type="component" value="Unassembled WGS sequence"/>
</dbReference>
<evidence type="ECO:0000256" key="1">
    <source>
        <dbReference type="ARBA" id="ARBA00022670"/>
    </source>
</evidence>
<dbReference type="InterPro" id="IPR025657">
    <property type="entry name" value="RadC_JAB"/>
</dbReference>
<evidence type="ECO:0000259" key="6">
    <source>
        <dbReference type="PROSITE" id="PS50249"/>
    </source>
</evidence>
<dbReference type="PROSITE" id="PS01302">
    <property type="entry name" value="UPF0758"/>
    <property type="match status" value="1"/>
</dbReference>
<dbReference type="PROSITE" id="PS50249">
    <property type="entry name" value="MPN"/>
    <property type="match status" value="1"/>
</dbReference>
<dbReference type="Pfam" id="PF04002">
    <property type="entry name" value="RadC"/>
    <property type="match status" value="1"/>
</dbReference>
<dbReference type="Gene3D" id="3.40.140.10">
    <property type="entry name" value="Cytidine Deaminase, domain 2"/>
    <property type="match status" value="1"/>
</dbReference>